<keyword evidence="4 6" id="KW-0269">Exonuclease</keyword>
<evidence type="ECO:0000256" key="3">
    <source>
        <dbReference type="ARBA" id="ARBA00022801"/>
    </source>
</evidence>
<dbReference type="InterPro" id="IPR013520">
    <property type="entry name" value="Ribonucl_H"/>
</dbReference>
<dbReference type="Pfam" id="PF00929">
    <property type="entry name" value="RNase_T"/>
    <property type="match status" value="1"/>
</dbReference>
<reference evidence="8 9" key="1">
    <citation type="submission" date="2015-07" db="EMBL/GenBank/DDBJ databases">
        <title>Genome analysis of myxobacterium Chondromyces crocatus Cm c5 reveals a high potential for natural compound synthesis and the genetic basis for the loss of fruiting body formation.</title>
        <authorList>
            <person name="Zaburannyi N."/>
            <person name="Bunk B."/>
            <person name="Maier J."/>
            <person name="Overmann J."/>
            <person name="Mueller R."/>
        </authorList>
    </citation>
    <scope>NUCLEOTIDE SEQUENCE [LARGE SCALE GENOMIC DNA]</scope>
    <source>
        <strain evidence="8 9">Cm c5</strain>
    </source>
</reference>
<dbReference type="PANTHER" id="PTHR11046:SF0">
    <property type="entry name" value="OLIGORIBONUCLEASE, MITOCHONDRIAL"/>
    <property type="match status" value="1"/>
</dbReference>
<keyword evidence="3 6" id="KW-0378">Hydrolase</keyword>
<proteinExistence type="inferred from homology"/>
<dbReference type="EMBL" id="CP012159">
    <property type="protein sequence ID" value="AKT36836.1"/>
    <property type="molecule type" value="Genomic_DNA"/>
</dbReference>
<dbReference type="GO" id="GO:0006259">
    <property type="term" value="P:DNA metabolic process"/>
    <property type="evidence" value="ECO:0007669"/>
    <property type="project" value="UniProtKB-ARBA"/>
</dbReference>
<dbReference type="NCBIfam" id="NF003765">
    <property type="entry name" value="PRK05359.1"/>
    <property type="match status" value="1"/>
</dbReference>
<evidence type="ECO:0000313" key="9">
    <source>
        <dbReference type="Proteomes" id="UP000067626"/>
    </source>
</evidence>
<dbReference type="Gene3D" id="3.30.420.10">
    <property type="entry name" value="Ribonuclease H-like superfamily/Ribonuclease H"/>
    <property type="match status" value="1"/>
</dbReference>
<dbReference type="GO" id="GO:0003676">
    <property type="term" value="F:nucleic acid binding"/>
    <property type="evidence" value="ECO:0007669"/>
    <property type="project" value="InterPro"/>
</dbReference>
<evidence type="ECO:0000256" key="2">
    <source>
        <dbReference type="ARBA" id="ARBA00022722"/>
    </source>
</evidence>
<dbReference type="HAMAP" id="MF_00045">
    <property type="entry name" value="Oligoribonuclease"/>
    <property type="match status" value="1"/>
</dbReference>
<dbReference type="FunFam" id="3.30.420.10:FF:000003">
    <property type="entry name" value="Oligoribonuclease"/>
    <property type="match status" value="1"/>
</dbReference>
<dbReference type="CDD" id="cd06135">
    <property type="entry name" value="Orn"/>
    <property type="match status" value="1"/>
</dbReference>
<keyword evidence="2 6" id="KW-0540">Nuclease</keyword>
<feature type="domain" description="Exonuclease" evidence="7">
    <location>
        <begin position="11"/>
        <end position="183"/>
    </location>
</feature>
<keyword evidence="6" id="KW-0963">Cytoplasm</keyword>
<comment type="subcellular location">
    <subcellularLocation>
        <location evidence="6">Cytoplasm</location>
    </subcellularLocation>
</comment>
<dbReference type="EC" id="3.1.-.-" evidence="6"/>
<evidence type="ECO:0000256" key="5">
    <source>
        <dbReference type="ARBA" id="ARBA00070964"/>
    </source>
</evidence>
<evidence type="ECO:0000256" key="1">
    <source>
        <dbReference type="ARBA" id="ARBA00009921"/>
    </source>
</evidence>
<evidence type="ECO:0000313" key="8">
    <source>
        <dbReference type="EMBL" id="AKT36836.1"/>
    </source>
</evidence>
<dbReference type="SUPFAM" id="SSF53098">
    <property type="entry name" value="Ribonuclease H-like"/>
    <property type="match status" value="1"/>
</dbReference>
<dbReference type="AlphaFoldDB" id="A0A0K1E7H7"/>
<comment type="function">
    <text evidence="6">3'-to-5' exoribonuclease specific for small oligoribonucleotides.</text>
</comment>
<accession>A0A0K1E7H7</accession>
<dbReference type="Proteomes" id="UP000067626">
    <property type="component" value="Chromosome"/>
</dbReference>
<protein>
    <recommendedName>
        <fullName evidence="5 6">Oligoribonuclease</fullName>
        <ecNumber evidence="6">3.1.-.-</ecNumber>
    </recommendedName>
</protein>
<dbReference type="InterPro" id="IPR036397">
    <property type="entry name" value="RNaseH_sf"/>
</dbReference>
<dbReference type="STRING" id="52.CMC5_009570"/>
<keyword evidence="9" id="KW-1185">Reference proteome</keyword>
<dbReference type="PANTHER" id="PTHR11046">
    <property type="entry name" value="OLIGORIBONUCLEASE, MITOCHONDRIAL"/>
    <property type="match status" value="1"/>
</dbReference>
<evidence type="ECO:0000256" key="6">
    <source>
        <dbReference type="HAMAP-Rule" id="MF_00045"/>
    </source>
</evidence>
<dbReference type="GO" id="GO:0000175">
    <property type="term" value="F:3'-5'-RNA exonuclease activity"/>
    <property type="evidence" value="ECO:0007669"/>
    <property type="project" value="InterPro"/>
</dbReference>
<name>A0A0K1E7H7_CHOCO</name>
<dbReference type="InterPro" id="IPR012337">
    <property type="entry name" value="RNaseH-like_sf"/>
</dbReference>
<evidence type="ECO:0000259" key="7">
    <source>
        <dbReference type="SMART" id="SM00479"/>
    </source>
</evidence>
<dbReference type="InterPro" id="IPR022894">
    <property type="entry name" value="Oligoribonuclease"/>
</dbReference>
<gene>
    <name evidence="6 8" type="primary">orn</name>
    <name evidence="8" type="ORF">CMC5_009570</name>
</gene>
<feature type="active site" evidence="6">
    <location>
        <position position="133"/>
    </location>
</feature>
<dbReference type="SMART" id="SM00479">
    <property type="entry name" value="EXOIII"/>
    <property type="match status" value="1"/>
</dbReference>
<dbReference type="KEGG" id="ccro:CMC5_009570"/>
<sequence length="199" mass="22723">MLGTMPDRSQRMVWVDLEMTGLDEEKCSIVEIATIVTESNLEIVAEGPCLVIHQPEEALASMTDFVRDLHTRSGLLDRVRSSTVNLAEARDQTLAFLTEHCEPGKSPLCGNSVWKDRAFLQRGMPEILSFLHYRIIDVSTIKELVRRWCPTHEAPKKREVHRALDDIRESIAELRWYRDRIFPLQSPAGLSSDPQSPTR</sequence>
<organism evidence="8 9">
    <name type="scientific">Chondromyces crocatus</name>
    <dbReference type="NCBI Taxonomy" id="52"/>
    <lineage>
        <taxon>Bacteria</taxon>
        <taxon>Pseudomonadati</taxon>
        <taxon>Myxococcota</taxon>
        <taxon>Polyangia</taxon>
        <taxon>Polyangiales</taxon>
        <taxon>Polyangiaceae</taxon>
        <taxon>Chondromyces</taxon>
    </lineage>
</organism>
<evidence type="ECO:0000256" key="4">
    <source>
        <dbReference type="ARBA" id="ARBA00022839"/>
    </source>
</evidence>
<dbReference type="PATRIC" id="fig|52.7.peg.1026"/>
<dbReference type="GO" id="GO:0005737">
    <property type="term" value="C:cytoplasm"/>
    <property type="evidence" value="ECO:0007669"/>
    <property type="project" value="UniProtKB-SubCell"/>
</dbReference>
<comment type="similarity">
    <text evidence="1 6">Belongs to the oligoribonuclease family.</text>
</comment>